<feature type="transmembrane region" description="Helical" evidence="1">
    <location>
        <begin position="68"/>
        <end position="86"/>
    </location>
</feature>
<evidence type="ECO:0000256" key="1">
    <source>
        <dbReference type="SAM" id="Phobius"/>
    </source>
</evidence>
<accession>A0A015L227</accession>
<proteinExistence type="predicted"/>
<dbReference type="OrthoDB" id="2317141at2759"/>
<keyword evidence="1" id="KW-1133">Transmembrane helix</keyword>
<dbReference type="Proteomes" id="UP000022910">
    <property type="component" value="Unassembled WGS sequence"/>
</dbReference>
<keyword evidence="1" id="KW-0472">Membrane</keyword>
<reference evidence="2 3" key="1">
    <citation type="submission" date="2014-02" db="EMBL/GenBank/DDBJ databases">
        <title>Single nucleus genome sequencing reveals high similarity among nuclei of an endomycorrhizal fungus.</title>
        <authorList>
            <person name="Lin K."/>
            <person name="Geurts R."/>
            <person name="Zhang Z."/>
            <person name="Limpens E."/>
            <person name="Saunders D.G."/>
            <person name="Mu D."/>
            <person name="Pang E."/>
            <person name="Cao H."/>
            <person name="Cha H."/>
            <person name="Lin T."/>
            <person name="Zhou Q."/>
            <person name="Shang Y."/>
            <person name="Li Y."/>
            <person name="Ivanov S."/>
            <person name="Sharma T."/>
            <person name="Velzen R.V."/>
            <person name="Ruijter N.D."/>
            <person name="Aanen D.K."/>
            <person name="Win J."/>
            <person name="Kamoun S."/>
            <person name="Bisseling T."/>
            <person name="Huang S."/>
        </authorList>
    </citation>
    <scope>NUCLEOTIDE SEQUENCE [LARGE SCALE GENOMIC DNA]</scope>
    <source>
        <strain evidence="3">DAOM197198w</strain>
    </source>
</reference>
<keyword evidence="1" id="KW-0812">Transmembrane</keyword>
<sequence length="93" mass="10846">MAYDNNNQPLVDYLKVGLREYTADNMSEKHIVDTIKQTAGEDLAPYEALLSEFQDVFSTFGVKNLTKLYHFLFIILMYSQHFQFLLGQKVDNF</sequence>
<dbReference type="HOGENOM" id="CLU_2400858_0_0_1"/>
<evidence type="ECO:0000313" key="2">
    <source>
        <dbReference type="EMBL" id="EXX73824.1"/>
    </source>
</evidence>
<evidence type="ECO:0000313" key="3">
    <source>
        <dbReference type="Proteomes" id="UP000022910"/>
    </source>
</evidence>
<dbReference type="AlphaFoldDB" id="A0A015L227"/>
<dbReference type="EMBL" id="JEMT01013637">
    <property type="protein sequence ID" value="EXX73824.1"/>
    <property type="molecule type" value="Genomic_DNA"/>
</dbReference>
<gene>
    <name evidence="2" type="ORF">RirG_056880</name>
</gene>
<keyword evidence="3" id="KW-1185">Reference proteome</keyword>
<name>A0A015L227_RHIIW</name>
<protein>
    <submittedName>
        <fullName evidence="2">Uncharacterized protein</fullName>
    </submittedName>
</protein>
<organism evidence="2 3">
    <name type="scientific">Rhizophagus irregularis (strain DAOM 197198w)</name>
    <name type="common">Glomus intraradices</name>
    <dbReference type="NCBI Taxonomy" id="1432141"/>
    <lineage>
        <taxon>Eukaryota</taxon>
        <taxon>Fungi</taxon>
        <taxon>Fungi incertae sedis</taxon>
        <taxon>Mucoromycota</taxon>
        <taxon>Glomeromycotina</taxon>
        <taxon>Glomeromycetes</taxon>
        <taxon>Glomerales</taxon>
        <taxon>Glomeraceae</taxon>
        <taxon>Rhizophagus</taxon>
    </lineage>
</organism>
<comment type="caution">
    <text evidence="2">The sequence shown here is derived from an EMBL/GenBank/DDBJ whole genome shotgun (WGS) entry which is preliminary data.</text>
</comment>